<keyword evidence="3" id="KW-1185">Reference proteome</keyword>
<evidence type="ECO:0000313" key="2">
    <source>
        <dbReference type="EMBL" id="TDL23421.1"/>
    </source>
</evidence>
<feature type="compositionally biased region" description="Low complexity" evidence="1">
    <location>
        <begin position="27"/>
        <end position="41"/>
    </location>
</feature>
<dbReference type="EMBL" id="ML170170">
    <property type="protein sequence ID" value="TDL23421.1"/>
    <property type="molecule type" value="Genomic_DNA"/>
</dbReference>
<name>A0A4Y7Q807_9AGAM</name>
<feature type="region of interest" description="Disordered" evidence="1">
    <location>
        <begin position="1"/>
        <end position="76"/>
    </location>
</feature>
<proteinExistence type="predicted"/>
<dbReference type="VEuPathDB" id="FungiDB:BD410DRAFT_838912"/>
<reference evidence="2 3" key="1">
    <citation type="submission" date="2018-06" db="EMBL/GenBank/DDBJ databases">
        <title>A transcriptomic atlas of mushroom development highlights an independent origin of complex multicellularity.</title>
        <authorList>
            <consortium name="DOE Joint Genome Institute"/>
            <person name="Krizsan K."/>
            <person name="Almasi E."/>
            <person name="Merenyi Z."/>
            <person name="Sahu N."/>
            <person name="Viragh M."/>
            <person name="Koszo T."/>
            <person name="Mondo S."/>
            <person name="Kiss B."/>
            <person name="Balint B."/>
            <person name="Kues U."/>
            <person name="Barry K."/>
            <person name="Hegedus J.C."/>
            <person name="Henrissat B."/>
            <person name="Johnson J."/>
            <person name="Lipzen A."/>
            <person name="Ohm R."/>
            <person name="Nagy I."/>
            <person name="Pangilinan J."/>
            <person name="Yan J."/>
            <person name="Xiong Y."/>
            <person name="Grigoriev I.V."/>
            <person name="Hibbett D.S."/>
            <person name="Nagy L.G."/>
        </authorList>
    </citation>
    <scope>NUCLEOTIDE SEQUENCE [LARGE SCALE GENOMIC DNA]</scope>
    <source>
        <strain evidence="2 3">SZMC22713</strain>
    </source>
</reference>
<accession>A0A4Y7Q807</accession>
<dbReference type="OrthoDB" id="3326782at2759"/>
<feature type="compositionally biased region" description="Polar residues" evidence="1">
    <location>
        <begin position="55"/>
        <end position="68"/>
    </location>
</feature>
<dbReference type="AlphaFoldDB" id="A0A4Y7Q807"/>
<dbReference type="Proteomes" id="UP000294933">
    <property type="component" value="Unassembled WGS sequence"/>
</dbReference>
<evidence type="ECO:0000313" key="3">
    <source>
        <dbReference type="Proteomes" id="UP000294933"/>
    </source>
</evidence>
<sequence length="258" mass="28740">MSNIGPISTAKEAVETASEMERENGCNASAESAEELNASTSTKRKLSVGEKAEIITSTSADETQNTKQAKTEAEQTLEDKPVFDDGDKLVPLISKGKNVMYGWADGIMSLFSREEIGAHYWAKHMIYAARDVILKNLDDPDWEGDPVPYVSIKGVGSIKDLVAAEVQFEDWKNPDKSKHEGDGWWWELNLTRQEPLETTKKLKVKLESSEWDNEGYIWGGKKLGEWWLTDIVPAQGDSLKALKMVHARIYGDGSDGED</sequence>
<organism evidence="2 3">
    <name type="scientific">Rickenella mellea</name>
    <dbReference type="NCBI Taxonomy" id="50990"/>
    <lineage>
        <taxon>Eukaryota</taxon>
        <taxon>Fungi</taxon>
        <taxon>Dikarya</taxon>
        <taxon>Basidiomycota</taxon>
        <taxon>Agaricomycotina</taxon>
        <taxon>Agaricomycetes</taxon>
        <taxon>Hymenochaetales</taxon>
        <taxon>Rickenellaceae</taxon>
        <taxon>Rickenella</taxon>
    </lineage>
</organism>
<protein>
    <submittedName>
        <fullName evidence="2">Uncharacterized protein</fullName>
    </submittedName>
</protein>
<evidence type="ECO:0000256" key="1">
    <source>
        <dbReference type="SAM" id="MobiDB-lite"/>
    </source>
</evidence>
<gene>
    <name evidence="2" type="ORF">BD410DRAFT_838912</name>
</gene>